<dbReference type="AlphaFoldDB" id="A0AAN6G4Y2"/>
<dbReference type="EMBL" id="JAPDMQ010001752">
    <property type="protein sequence ID" value="KAK0517603.1"/>
    <property type="molecule type" value="Genomic_DNA"/>
</dbReference>
<evidence type="ECO:0000313" key="2">
    <source>
        <dbReference type="EMBL" id="KAK0517603.1"/>
    </source>
</evidence>
<accession>A0AAN6G4Y2</accession>
<feature type="compositionally biased region" description="Basic and acidic residues" evidence="1">
    <location>
        <begin position="1"/>
        <end position="26"/>
    </location>
</feature>
<gene>
    <name evidence="2" type="ORF">OC842_008058</name>
</gene>
<dbReference type="Proteomes" id="UP001176521">
    <property type="component" value="Unassembled WGS sequence"/>
</dbReference>
<proteinExistence type="predicted"/>
<reference evidence="2" key="1">
    <citation type="journal article" date="2023" name="PhytoFront">
        <title>Draft Genome Resources of Seven Strains of Tilletia horrida, Causal Agent of Kernel Smut of Rice.</title>
        <authorList>
            <person name="Khanal S."/>
            <person name="Antony Babu S."/>
            <person name="Zhou X.G."/>
        </authorList>
    </citation>
    <scope>NUCLEOTIDE SEQUENCE</scope>
    <source>
        <strain evidence="2">TX3</strain>
    </source>
</reference>
<name>A0AAN6G4Y2_9BASI</name>
<feature type="compositionally biased region" description="Basic and acidic residues" evidence="1">
    <location>
        <begin position="46"/>
        <end position="69"/>
    </location>
</feature>
<protein>
    <submittedName>
        <fullName evidence="2">Uncharacterized protein</fullName>
    </submittedName>
</protein>
<feature type="region of interest" description="Disordered" evidence="1">
    <location>
        <begin position="1"/>
        <end position="69"/>
    </location>
</feature>
<evidence type="ECO:0000313" key="3">
    <source>
        <dbReference type="Proteomes" id="UP001176521"/>
    </source>
</evidence>
<feature type="non-terminal residue" evidence="2">
    <location>
        <position position="1"/>
    </location>
</feature>
<evidence type="ECO:0000256" key="1">
    <source>
        <dbReference type="SAM" id="MobiDB-lite"/>
    </source>
</evidence>
<sequence length="69" mass="7949">RAEFNAKRREAEKLAKLKETPAEKAKRLAKQRSASQKKRDRATPAQKERMLEGARKRKADSKAKRDAET</sequence>
<keyword evidence="3" id="KW-1185">Reference proteome</keyword>
<comment type="caution">
    <text evidence="2">The sequence shown here is derived from an EMBL/GenBank/DDBJ whole genome shotgun (WGS) entry which is preliminary data.</text>
</comment>
<feature type="compositionally biased region" description="Basic residues" evidence="1">
    <location>
        <begin position="27"/>
        <end position="40"/>
    </location>
</feature>
<organism evidence="2 3">
    <name type="scientific">Tilletia horrida</name>
    <dbReference type="NCBI Taxonomy" id="155126"/>
    <lineage>
        <taxon>Eukaryota</taxon>
        <taxon>Fungi</taxon>
        <taxon>Dikarya</taxon>
        <taxon>Basidiomycota</taxon>
        <taxon>Ustilaginomycotina</taxon>
        <taxon>Exobasidiomycetes</taxon>
        <taxon>Tilletiales</taxon>
        <taxon>Tilletiaceae</taxon>
        <taxon>Tilletia</taxon>
    </lineage>
</organism>